<dbReference type="RefSeq" id="WP_354697865.1">
    <property type="nucleotide sequence ID" value="NZ_CP114014.1"/>
</dbReference>
<accession>A0AAU7AYE7</accession>
<keyword evidence="4" id="KW-0597">Phosphoprotein</keyword>
<reference evidence="16" key="1">
    <citation type="submission" date="2022-12" db="EMBL/GenBank/DDBJ databases">
        <title>Paraconexibacter alkalitolerans sp. nov. and Baekduia alba sp. nov., isolated from soil and emended description of the genera Paraconexibacter (Chun et al., 2020) and Baekduia (An et al., 2020).</title>
        <authorList>
            <person name="Vieira S."/>
            <person name="Huber K.J."/>
            <person name="Geppert A."/>
            <person name="Wolf J."/>
            <person name="Neumann-Schaal M."/>
            <person name="Muesken M."/>
            <person name="Overmann J."/>
        </authorList>
    </citation>
    <scope>NUCLEOTIDE SEQUENCE</scope>
    <source>
        <strain evidence="16">AEG42_29</strain>
    </source>
</reference>
<dbReference type="Gene3D" id="6.10.340.10">
    <property type="match status" value="1"/>
</dbReference>
<dbReference type="Pfam" id="PF07730">
    <property type="entry name" value="HisKA_3"/>
    <property type="match status" value="1"/>
</dbReference>
<dbReference type="PANTHER" id="PTHR24421">
    <property type="entry name" value="NITRATE/NITRITE SENSOR PROTEIN NARX-RELATED"/>
    <property type="match status" value="1"/>
</dbReference>
<dbReference type="InterPro" id="IPR036890">
    <property type="entry name" value="HATPase_C_sf"/>
</dbReference>
<dbReference type="Gene3D" id="1.20.5.1930">
    <property type="match status" value="1"/>
</dbReference>
<keyword evidence="13" id="KW-0472">Membrane</keyword>
<dbReference type="SUPFAM" id="SSF55874">
    <property type="entry name" value="ATPase domain of HSP90 chaperone/DNA topoisomerase II/histidine kinase"/>
    <property type="match status" value="1"/>
</dbReference>
<dbReference type="Gene3D" id="3.30.565.10">
    <property type="entry name" value="Histidine kinase-like ATPase, C-terminal domain"/>
    <property type="match status" value="1"/>
</dbReference>
<dbReference type="EMBL" id="CP114014">
    <property type="protein sequence ID" value="XAY06641.1"/>
    <property type="molecule type" value="Genomic_DNA"/>
</dbReference>
<evidence type="ECO:0000256" key="12">
    <source>
        <dbReference type="SAM" id="Coils"/>
    </source>
</evidence>
<keyword evidence="6 13" id="KW-0812">Transmembrane</keyword>
<evidence type="ECO:0000256" key="10">
    <source>
        <dbReference type="ARBA" id="ARBA00022989"/>
    </source>
</evidence>
<evidence type="ECO:0000256" key="2">
    <source>
        <dbReference type="ARBA" id="ARBA00004370"/>
    </source>
</evidence>
<evidence type="ECO:0000256" key="8">
    <source>
        <dbReference type="ARBA" id="ARBA00022777"/>
    </source>
</evidence>
<feature type="domain" description="HAMP" evidence="15">
    <location>
        <begin position="63"/>
        <end position="116"/>
    </location>
</feature>
<dbReference type="PROSITE" id="PS50885">
    <property type="entry name" value="HAMP"/>
    <property type="match status" value="1"/>
</dbReference>
<feature type="transmembrane region" description="Helical" evidence="13">
    <location>
        <begin position="12"/>
        <end position="31"/>
    </location>
</feature>
<dbReference type="GO" id="GO:0046983">
    <property type="term" value="F:protein dimerization activity"/>
    <property type="evidence" value="ECO:0007669"/>
    <property type="project" value="InterPro"/>
</dbReference>
<evidence type="ECO:0000259" key="14">
    <source>
        <dbReference type="PROSITE" id="PS50109"/>
    </source>
</evidence>
<dbReference type="PANTHER" id="PTHR24421:SF10">
    <property type="entry name" value="NITRATE_NITRITE SENSOR PROTEIN NARQ"/>
    <property type="match status" value="1"/>
</dbReference>
<comment type="subcellular location">
    <subcellularLocation>
        <location evidence="2">Membrane</location>
    </subcellularLocation>
</comment>
<dbReference type="AlphaFoldDB" id="A0AAU7AYE7"/>
<keyword evidence="12" id="KW-0175">Coiled coil</keyword>
<evidence type="ECO:0000256" key="6">
    <source>
        <dbReference type="ARBA" id="ARBA00022692"/>
    </source>
</evidence>
<dbReference type="InterPro" id="IPR050482">
    <property type="entry name" value="Sensor_HK_TwoCompSys"/>
</dbReference>
<feature type="coiled-coil region" evidence="12">
    <location>
        <begin position="108"/>
        <end position="143"/>
    </location>
</feature>
<evidence type="ECO:0000256" key="13">
    <source>
        <dbReference type="SAM" id="Phobius"/>
    </source>
</evidence>
<dbReference type="SMART" id="SM00387">
    <property type="entry name" value="HATPase_c"/>
    <property type="match status" value="1"/>
</dbReference>
<evidence type="ECO:0000259" key="15">
    <source>
        <dbReference type="PROSITE" id="PS50885"/>
    </source>
</evidence>
<sequence length="334" mass="36110">MPSRRPTLTTQLLAINTLLIAATVIATIAAANLDTSSPSQRGQYGVLVAGILATVLANGFFLRRRLAPLQAIIETMEHVDLSEGGLRASGPADTEEVARLHAAFNRMMDRLELERAEAADAVLRAQEDERARLARDLHDEVNQALTAVLLRLQATTLAAPPELAAELHETQAVATQAMGELRRLAHELRPTALDDLGLAAALRSQVDQFGAKSQIETRLVMNGDVDDFREDEQLVVYRVIQEALSNAARHAQARHVTVTVRRRGARGVVQISDDGRGIDPQAIRGHGLAGMRERARQAGGRLDVLSTPGGGTTIELELGRTAPSAPRQARRAWA</sequence>
<dbReference type="InterPro" id="IPR011712">
    <property type="entry name" value="Sig_transdc_His_kin_sub3_dim/P"/>
</dbReference>
<evidence type="ECO:0000256" key="9">
    <source>
        <dbReference type="ARBA" id="ARBA00022840"/>
    </source>
</evidence>
<dbReference type="GO" id="GO:0005524">
    <property type="term" value="F:ATP binding"/>
    <property type="evidence" value="ECO:0007669"/>
    <property type="project" value="UniProtKB-KW"/>
</dbReference>
<keyword evidence="8" id="KW-0418">Kinase</keyword>
<evidence type="ECO:0000256" key="5">
    <source>
        <dbReference type="ARBA" id="ARBA00022679"/>
    </source>
</evidence>
<keyword evidence="5" id="KW-0808">Transferase</keyword>
<evidence type="ECO:0000256" key="4">
    <source>
        <dbReference type="ARBA" id="ARBA00022553"/>
    </source>
</evidence>
<dbReference type="GO" id="GO:0016020">
    <property type="term" value="C:membrane"/>
    <property type="evidence" value="ECO:0007669"/>
    <property type="project" value="UniProtKB-SubCell"/>
</dbReference>
<feature type="domain" description="Histidine kinase" evidence="14">
    <location>
        <begin position="136"/>
        <end position="322"/>
    </location>
</feature>
<dbReference type="SMART" id="SM00304">
    <property type="entry name" value="HAMP"/>
    <property type="match status" value="1"/>
</dbReference>
<dbReference type="CDD" id="cd16917">
    <property type="entry name" value="HATPase_UhpB-NarQ-NarX-like"/>
    <property type="match status" value="1"/>
</dbReference>
<dbReference type="Pfam" id="PF02518">
    <property type="entry name" value="HATPase_c"/>
    <property type="match status" value="1"/>
</dbReference>
<dbReference type="KEGG" id="parq:DSM112329_03516"/>
<dbReference type="InterPro" id="IPR005467">
    <property type="entry name" value="His_kinase_dom"/>
</dbReference>
<keyword evidence="7" id="KW-0547">Nucleotide-binding</keyword>
<keyword evidence="10 13" id="KW-1133">Transmembrane helix</keyword>
<evidence type="ECO:0000256" key="3">
    <source>
        <dbReference type="ARBA" id="ARBA00012438"/>
    </source>
</evidence>
<evidence type="ECO:0000256" key="7">
    <source>
        <dbReference type="ARBA" id="ARBA00022741"/>
    </source>
</evidence>
<evidence type="ECO:0000313" key="16">
    <source>
        <dbReference type="EMBL" id="XAY06641.1"/>
    </source>
</evidence>
<dbReference type="InterPro" id="IPR003660">
    <property type="entry name" value="HAMP_dom"/>
</dbReference>
<keyword evidence="9" id="KW-0067">ATP-binding</keyword>
<dbReference type="GO" id="GO:0000155">
    <property type="term" value="F:phosphorelay sensor kinase activity"/>
    <property type="evidence" value="ECO:0007669"/>
    <property type="project" value="InterPro"/>
</dbReference>
<dbReference type="EC" id="2.7.13.3" evidence="3"/>
<name>A0AAU7AYE7_9ACTN</name>
<organism evidence="16">
    <name type="scientific">Paraconexibacter sp. AEG42_29</name>
    <dbReference type="NCBI Taxonomy" id="2997339"/>
    <lineage>
        <taxon>Bacteria</taxon>
        <taxon>Bacillati</taxon>
        <taxon>Actinomycetota</taxon>
        <taxon>Thermoleophilia</taxon>
        <taxon>Solirubrobacterales</taxon>
        <taxon>Paraconexibacteraceae</taxon>
        <taxon>Paraconexibacter</taxon>
    </lineage>
</organism>
<proteinExistence type="predicted"/>
<comment type="catalytic activity">
    <reaction evidence="1">
        <text>ATP + protein L-histidine = ADP + protein N-phospho-L-histidine.</text>
        <dbReference type="EC" id="2.7.13.3"/>
    </reaction>
</comment>
<keyword evidence="11" id="KW-0902">Two-component regulatory system</keyword>
<evidence type="ECO:0000256" key="11">
    <source>
        <dbReference type="ARBA" id="ARBA00023012"/>
    </source>
</evidence>
<gene>
    <name evidence="16" type="ORF">DSM112329_03516</name>
</gene>
<dbReference type="InterPro" id="IPR003594">
    <property type="entry name" value="HATPase_dom"/>
</dbReference>
<evidence type="ECO:0000256" key="1">
    <source>
        <dbReference type="ARBA" id="ARBA00000085"/>
    </source>
</evidence>
<protein>
    <recommendedName>
        <fullName evidence="3">histidine kinase</fullName>
        <ecNumber evidence="3">2.7.13.3</ecNumber>
    </recommendedName>
</protein>
<feature type="transmembrane region" description="Helical" evidence="13">
    <location>
        <begin position="43"/>
        <end position="62"/>
    </location>
</feature>
<dbReference type="PROSITE" id="PS50109">
    <property type="entry name" value="HIS_KIN"/>
    <property type="match status" value="1"/>
</dbReference>